<gene>
    <name evidence="2" type="ORF">GRX03_10910</name>
</gene>
<feature type="transmembrane region" description="Helical" evidence="1">
    <location>
        <begin position="91"/>
        <end position="124"/>
    </location>
</feature>
<keyword evidence="1" id="KW-1133">Transmembrane helix</keyword>
<feature type="transmembrane region" description="Helical" evidence="1">
    <location>
        <begin position="144"/>
        <end position="173"/>
    </location>
</feature>
<feature type="transmembrane region" description="Helical" evidence="1">
    <location>
        <begin position="257"/>
        <end position="278"/>
    </location>
</feature>
<evidence type="ECO:0000313" key="2">
    <source>
        <dbReference type="EMBL" id="MXR52107.1"/>
    </source>
</evidence>
<keyword evidence="1" id="KW-0812">Transmembrane</keyword>
<reference evidence="2 3" key="1">
    <citation type="submission" date="2019-12" db="EMBL/GenBank/DDBJ databases">
        <title>Isolation and characterization of three novel carbon monoxide-oxidizing members of Halobacteria from salione crusts and soils.</title>
        <authorList>
            <person name="Myers M.R."/>
            <person name="King G.M."/>
        </authorList>
    </citation>
    <scope>NUCLEOTIDE SEQUENCE [LARGE SCALE GENOMIC DNA]</scope>
    <source>
        <strain evidence="2 3">WSH3</strain>
    </source>
</reference>
<dbReference type="RefSeq" id="WP_159764243.1">
    <property type="nucleotide sequence ID" value="NZ_WUUT01000004.1"/>
</dbReference>
<proteinExistence type="predicted"/>
<feature type="transmembrane region" description="Helical" evidence="1">
    <location>
        <begin position="210"/>
        <end position="228"/>
    </location>
</feature>
<feature type="transmembrane region" description="Helical" evidence="1">
    <location>
        <begin position="298"/>
        <end position="316"/>
    </location>
</feature>
<evidence type="ECO:0000313" key="3">
    <source>
        <dbReference type="Proteomes" id="UP000466535"/>
    </source>
</evidence>
<keyword evidence="3" id="KW-1185">Reference proteome</keyword>
<name>A0A6B0T568_9EURY</name>
<protein>
    <submittedName>
        <fullName evidence="2">Lycopene cyclase</fullName>
    </submittedName>
</protein>
<sequence length="402" mass="42743">MAFARHESGLRAEIAALLSQVHPVFMIPPLAASWFGAVVAGGVTMSHGAIHMAAMFFAVYTAHVKDGYIDFYERGEDEDHPLTRWGCRTALLAAGVGFAACTLALGVLVGSGAALITLPTWFIGYLHAPQLDTNPVTTTLGYPTGIALAILGGFVVQTGTLTPAILGFALVFLTTLAGVKIIDDEQDYEYDRSIDKRTVSVLVGRSPGRTIAVSLLALGLVGVLWGTISGLFPPSSPVAALAFGSVALVARRARPTIATMLLIRGAYVFLALLLVAVWFRPLSGATLPDITVLGPYTYLATELVFGAVAFGLLYYAGSLRSAARTIAAVYPIAYLWDWYTLEVGVFEIVMRSGYDLFGIPVEEHIFMIVVPALVLGFHEAMGAIAEPSPATETTSTRPVDDD</sequence>
<organism evidence="2 3">
    <name type="scientific">Halovenus carboxidivorans</name>
    <dbReference type="NCBI Taxonomy" id="2692199"/>
    <lineage>
        <taxon>Archaea</taxon>
        <taxon>Methanobacteriati</taxon>
        <taxon>Methanobacteriota</taxon>
        <taxon>Stenosarchaea group</taxon>
        <taxon>Halobacteria</taxon>
        <taxon>Halobacteriales</taxon>
        <taxon>Haloarculaceae</taxon>
        <taxon>Halovenus</taxon>
    </lineage>
</organism>
<dbReference type="CDD" id="cd13956">
    <property type="entry name" value="PT_UbiA"/>
    <property type="match status" value="1"/>
</dbReference>
<feature type="transmembrane region" description="Helical" evidence="1">
    <location>
        <begin position="34"/>
        <end position="60"/>
    </location>
</feature>
<evidence type="ECO:0000256" key="1">
    <source>
        <dbReference type="SAM" id="Phobius"/>
    </source>
</evidence>
<accession>A0A6B0T568</accession>
<dbReference type="EMBL" id="WUUT01000004">
    <property type="protein sequence ID" value="MXR52107.1"/>
    <property type="molecule type" value="Genomic_DNA"/>
</dbReference>
<comment type="caution">
    <text evidence="2">The sequence shown here is derived from an EMBL/GenBank/DDBJ whole genome shotgun (WGS) entry which is preliminary data.</text>
</comment>
<keyword evidence="1" id="KW-0472">Membrane</keyword>
<dbReference type="Proteomes" id="UP000466535">
    <property type="component" value="Unassembled WGS sequence"/>
</dbReference>
<dbReference type="AlphaFoldDB" id="A0A6B0T568"/>